<dbReference type="EMBL" id="BRXW01000061">
    <property type="protein sequence ID" value="GMI03707.1"/>
    <property type="molecule type" value="Genomic_DNA"/>
</dbReference>
<comment type="caution">
    <text evidence="2">The sequence shown here is derived from an EMBL/GenBank/DDBJ whole genome shotgun (WGS) entry which is preliminary data.</text>
</comment>
<organism evidence="2 3">
    <name type="scientific">Triparma laevis f. longispina</name>
    <dbReference type="NCBI Taxonomy" id="1714387"/>
    <lineage>
        <taxon>Eukaryota</taxon>
        <taxon>Sar</taxon>
        <taxon>Stramenopiles</taxon>
        <taxon>Ochrophyta</taxon>
        <taxon>Bolidophyceae</taxon>
        <taxon>Parmales</taxon>
        <taxon>Triparmaceae</taxon>
        <taxon>Triparma</taxon>
    </lineage>
</organism>
<gene>
    <name evidence="2" type="ORF">TrLO_g1587</name>
</gene>
<dbReference type="Proteomes" id="UP001165122">
    <property type="component" value="Unassembled WGS sequence"/>
</dbReference>
<feature type="compositionally biased region" description="Basic and acidic residues" evidence="1">
    <location>
        <begin position="55"/>
        <end position="65"/>
    </location>
</feature>
<proteinExistence type="predicted"/>
<dbReference type="AlphaFoldDB" id="A0A9W7C5M5"/>
<keyword evidence="3" id="KW-1185">Reference proteome</keyword>
<feature type="compositionally biased region" description="Polar residues" evidence="1">
    <location>
        <begin position="70"/>
        <end position="79"/>
    </location>
</feature>
<evidence type="ECO:0000313" key="3">
    <source>
        <dbReference type="Proteomes" id="UP001165122"/>
    </source>
</evidence>
<protein>
    <submittedName>
        <fullName evidence="2">Uncharacterized protein</fullName>
    </submittedName>
</protein>
<reference evidence="3" key="1">
    <citation type="journal article" date="2023" name="Commun. Biol.">
        <title>Genome analysis of Parmales, the sister group of diatoms, reveals the evolutionary specialization of diatoms from phago-mixotrophs to photoautotrophs.</title>
        <authorList>
            <person name="Ban H."/>
            <person name="Sato S."/>
            <person name="Yoshikawa S."/>
            <person name="Yamada K."/>
            <person name="Nakamura Y."/>
            <person name="Ichinomiya M."/>
            <person name="Sato N."/>
            <person name="Blanc-Mathieu R."/>
            <person name="Endo H."/>
            <person name="Kuwata A."/>
            <person name="Ogata H."/>
        </authorList>
    </citation>
    <scope>NUCLEOTIDE SEQUENCE [LARGE SCALE GENOMIC DNA]</scope>
    <source>
        <strain evidence="3">NIES 3700</strain>
    </source>
</reference>
<name>A0A9W7C5M5_9STRA</name>
<evidence type="ECO:0000256" key="1">
    <source>
        <dbReference type="SAM" id="MobiDB-lite"/>
    </source>
</evidence>
<sequence length="114" mass="12496">MNKCTSSAAGHNNPDGIDNFVVKKERLGNGYDREKNDPTSSVAASFSNLTSDQVQDIKVENKLDPDGENIETQQPSTGSDFADRLAAIEKGHTSMNDKLDLLLTQRVDEVAERE</sequence>
<feature type="region of interest" description="Disordered" evidence="1">
    <location>
        <begin position="1"/>
        <end position="80"/>
    </location>
</feature>
<feature type="compositionally biased region" description="Basic and acidic residues" evidence="1">
    <location>
        <begin position="21"/>
        <end position="37"/>
    </location>
</feature>
<evidence type="ECO:0000313" key="2">
    <source>
        <dbReference type="EMBL" id="GMI03707.1"/>
    </source>
</evidence>
<feature type="compositionally biased region" description="Polar residues" evidence="1">
    <location>
        <begin position="1"/>
        <end position="10"/>
    </location>
</feature>
<accession>A0A9W7C5M5</accession>
<feature type="compositionally biased region" description="Polar residues" evidence="1">
    <location>
        <begin position="38"/>
        <end position="54"/>
    </location>
</feature>